<dbReference type="RefSeq" id="WP_171594720.1">
    <property type="nucleotide sequence ID" value="NZ_RZNH01000007.1"/>
</dbReference>
<dbReference type="Gene3D" id="3.40.1010.10">
    <property type="entry name" value="Cobalt-precorrin-4 Transmethylase, Domain 1"/>
    <property type="match status" value="1"/>
</dbReference>
<comment type="caution">
    <text evidence="10">The sequence shown here is derived from an EMBL/GenBank/DDBJ whole genome shotgun (WGS) entry which is preliminary data.</text>
</comment>
<keyword evidence="6" id="KW-0627">Porphyrin biosynthesis</keyword>
<evidence type="ECO:0000256" key="2">
    <source>
        <dbReference type="ARBA" id="ARBA00012162"/>
    </source>
</evidence>
<dbReference type="EMBL" id="RZNH01000007">
    <property type="protein sequence ID" value="NOU59442.1"/>
    <property type="molecule type" value="Genomic_DNA"/>
</dbReference>
<feature type="domain" description="Tetrapyrrole methylase" evidence="9">
    <location>
        <begin position="5"/>
        <end position="215"/>
    </location>
</feature>
<protein>
    <recommendedName>
        <fullName evidence="2">uroporphyrinogen-III C-methyltransferase</fullName>
        <ecNumber evidence="2">2.1.1.107</ecNumber>
    </recommendedName>
</protein>
<evidence type="ECO:0000256" key="5">
    <source>
        <dbReference type="ARBA" id="ARBA00022691"/>
    </source>
</evidence>
<accession>A0ABX1WTL9</accession>
<dbReference type="InterPro" id="IPR014776">
    <property type="entry name" value="4pyrrole_Mease_sub2"/>
</dbReference>
<dbReference type="Gene3D" id="3.30.950.10">
    <property type="entry name" value="Methyltransferase, Cobalt-precorrin-4 Transmethylase, Domain 2"/>
    <property type="match status" value="1"/>
</dbReference>
<dbReference type="PROSITE" id="PS00839">
    <property type="entry name" value="SUMT_1"/>
    <property type="match status" value="1"/>
</dbReference>
<comment type="pathway">
    <text evidence="7">Porphyrin-containing compound metabolism; siroheme biosynthesis; precorrin-2 from uroporphyrinogen III: step 1/1.</text>
</comment>
<name>A0ABX1WTL9_9BACT</name>
<dbReference type="PROSITE" id="PS00840">
    <property type="entry name" value="SUMT_2"/>
    <property type="match status" value="1"/>
</dbReference>
<evidence type="ECO:0000313" key="11">
    <source>
        <dbReference type="Proteomes" id="UP000732105"/>
    </source>
</evidence>
<dbReference type="InterPro" id="IPR014777">
    <property type="entry name" value="4pyrrole_Mease_sub1"/>
</dbReference>
<evidence type="ECO:0000313" key="10">
    <source>
        <dbReference type="EMBL" id="NOU59442.1"/>
    </source>
</evidence>
<dbReference type="NCBIfam" id="TIGR01469">
    <property type="entry name" value="cobA_cysG_Cterm"/>
    <property type="match status" value="1"/>
</dbReference>
<dbReference type="InterPro" id="IPR003043">
    <property type="entry name" value="Uropor_MeTrfase_CS"/>
</dbReference>
<dbReference type="SUPFAM" id="SSF53790">
    <property type="entry name" value="Tetrapyrrole methylase"/>
    <property type="match status" value="1"/>
</dbReference>
<evidence type="ECO:0000256" key="3">
    <source>
        <dbReference type="ARBA" id="ARBA00022603"/>
    </source>
</evidence>
<organism evidence="10 11">
    <name type="scientific">Marinifilum caeruleilacunae</name>
    <dbReference type="NCBI Taxonomy" id="2499076"/>
    <lineage>
        <taxon>Bacteria</taxon>
        <taxon>Pseudomonadati</taxon>
        <taxon>Bacteroidota</taxon>
        <taxon>Bacteroidia</taxon>
        <taxon>Marinilabiliales</taxon>
        <taxon>Marinifilaceae</taxon>
    </lineage>
</organism>
<evidence type="ECO:0000256" key="8">
    <source>
        <dbReference type="RuleBase" id="RU003960"/>
    </source>
</evidence>
<dbReference type="GO" id="GO:0032259">
    <property type="term" value="P:methylation"/>
    <property type="evidence" value="ECO:0007669"/>
    <property type="project" value="UniProtKB-KW"/>
</dbReference>
<proteinExistence type="inferred from homology"/>
<evidence type="ECO:0000259" key="9">
    <source>
        <dbReference type="Pfam" id="PF00590"/>
    </source>
</evidence>
<dbReference type="EC" id="2.1.1.107" evidence="2"/>
<keyword evidence="3 8" id="KW-0489">Methyltransferase</keyword>
<evidence type="ECO:0000256" key="1">
    <source>
        <dbReference type="ARBA" id="ARBA00005879"/>
    </source>
</evidence>
<dbReference type="InterPro" id="IPR050161">
    <property type="entry name" value="Siro_Cobalamin_biosynth"/>
</dbReference>
<evidence type="ECO:0000256" key="6">
    <source>
        <dbReference type="ARBA" id="ARBA00023244"/>
    </source>
</evidence>
<dbReference type="InterPro" id="IPR000878">
    <property type="entry name" value="4pyrrol_Mease"/>
</dbReference>
<dbReference type="NCBIfam" id="NF004790">
    <property type="entry name" value="PRK06136.1"/>
    <property type="match status" value="1"/>
</dbReference>
<evidence type="ECO:0000256" key="4">
    <source>
        <dbReference type="ARBA" id="ARBA00022679"/>
    </source>
</evidence>
<sequence length="272" mass="29940">MSTGKIWIVGAGPGASDLLTLRALKVIESADVILTDALITKDVRNLFPEKTKVIEVGKRSGDGTNPVTRQQYIHNQMILYYSLGYQVVRLKSGDPMVYGRGVEEIRFLLESELDFELIPGISAGMAAANEFWVPLTERGKASGIHFHSAVKVGGKKNELDGIVQQIENNDTVVIYMGLENLNKMAAELNQRLSKETHINVVSKVSYGDSEILSGNTQFFSTIEASELPASPAVIILGNHTQVPAKKPKHRIDKASIKSKFKKLITQSFLIIF</sequence>
<dbReference type="InterPro" id="IPR035996">
    <property type="entry name" value="4pyrrol_Methylase_sf"/>
</dbReference>
<evidence type="ECO:0000256" key="7">
    <source>
        <dbReference type="ARBA" id="ARBA00025705"/>
    </source>
</evidence>
<keyword evidence="11" id="KW-1185">Reference proteome</keyword>
<keyword evidence="4 8" id="KW-0808">Transferase</keyword>
<dbReference type="GO" id="GO:0004851">
    <property type="term" value="F:uroporphyrin-III C-methyltransferase activity"/>
    <property type="evidence" value="ECO:0007669"/>
    <property type="project" value="UniProtKB-EC"/>
</dbReference>
<dbReference type="Pfam" id="PF00590">
    <property type="entry name" value="TP_methylase"/>
    <property type="match status" value="1"/>
</dbReference>
<dbReference type="PANTHER" id="PTHR45790">
    <property type="entry name" value="SIROHEME SYNTHASE-RELATED"/>
    <property type="match status" value="1"/>
</dbReference>
<reference evidence="10 11" key="1">
    <citation type="submission" date="2018-12" db="EMBL/GenBank/DDBJ databases">
        <title>Marinifilum JC070 sp. nov., a marine bacterium isolated from Yongle Blue Hole in the South China Sea.</title>
        <authorList>
            <person name="Fu T."/>
        </authorList>
    </citation>
    <scope>NUCLEOTIDE SEQUENCE [LARGE SCALE GENOMIC DNA]</scope>
    <source>
        <strain evidence="10 11">JC070</strain>
    </source>
</reference>
<dbReference type="Proteomes" id="UP000732105">
    <property type="component" value="Unassembled WGS sequence"/>
</dbReference>
<dbReference type="PANTHER" id="PTHR45790:SF3">
    <property type="entry name" value="S-ADENOSYL-L-METHIONINE-DEPENDENT UROPORPHYRINOGEN III METHYLTRANSFERASE, CHLOROPLASTIC"/>
    <property type="match status" value="1"/>
</dbReference>
<gene>
    <name evidence="10" type="primary">cobA</name>
    <name evidence="10" type="ORF">ELS83_06405</name>
</gene>
<dbReference type="InterPro" id="IPR006366">
    <property type="entry name" value="CobA/CysG_C"/>
</dbReference>
<keyword evidence="5" id="KW-0949">S-adenosyl-L-methionine</keyword>
<dbReference type="CDD" id="cd11642">
    <property type="entry name" value="SUMT"/>
    <property type="match status" value="1"/>
</dbReference>
<comment type="similarity">
    <text evidence="1 8">Belongs to the precorrin methyltransferase family.</text>
</comment>